<dbReference type="STRING" id="439228.SAMN06295920_106128"/>
<keyword evidence="3" id="KW-1185">Reference proteome</keyword>
<organism evidence="2 3">
    <name type="scientific">Rhizorhabdus histidinilytica</name>
    <dbReference type="NCBI Taxonomy" id="439228"/>
    <lineage>
        <taxon>Bacteria</taxon>
        <taxon>Pseudomonadati</taxon>
        <taxon>Pseudomonadota</taxon>
        <taxon>Alphaproteobacteria</taxon>
        <taxon>Sphingomonadales</taxon>
        <taxon>Sphingomonadaceae</taxon>
        <taxon>Rhizorhabdus</taxon>
    </lineage>
</organism>
<dbReference type="PANTHER" id="PTHR37953">
    <property type="entry name" value="UPF0127 PROTEIN MJ1496"/>
    <property type="match status" value="1"/>
</dbReference>
<dbReference type="InterPro" id="IPR003795">
    <property type="entry name" value="DUF192"/>
</dbReference>
<sequence>MVAPLRLLGAFGALSFALAGCAPTSAGSPPAAEAKATVPLTIHTARGKLAYAVEVAATPQEQARGLMYRTSLPDHGGMIFPMKPPREASFWMKNTYIPLDMIFIRADGTIARIAANTVPEDLTPVESGEPVAAVLEIIGGGAAANGIAEGDKVEWKKK</sequence>
<evidence type="ECO:0008006" key="4">
    <source>
        <dbReference type="Google" id="ProtNLM"/>
    </source>
</evidence>
<gene>
    <name evidence="2" type="ORF">SAMN06295920_106128</name>
</gene>
<evidence type="ECO:0000256" key="1">
    <source>
        <dbReference type="SAM" id="SignalP"/>
    </source>
</evidence>
<feature type="chain" id="PRO_5012933731" description="DUF192 domain-containing protein" evidence="1">
    <location>
        <begin position="20"/>
        <end position="158"/>
    </location>
</feature>
<dbReference type="AlphaFoldDB" id="A0A1T5E2Y9"/>
<dbReference type="PANTHER" id="PTHR37953:SF1">
    <property type="entry name" value="UPF0127 PROTEIN MJ1496"/>
    <property type="match status" value="1"/>
</dbReference>
<reference evidence="3" key="1">
    <citation type="submission" date="2017-02" db="EMBL/GenBank/DDBJ databases">
        <authorList>
            <person name="Varghese N."/>
            <person name="Submissions S."/>
        </authorList>
    </citation>
    <scope>NUCLEOTIDE SEQUENCE [LARGE SCALE GENOMIC DNA]</scope>
    <source>
        <strain evidence="3">UM2</strain>
    </source>
</reference>
<dbReference type="RefSeq" id="WP_079648891.1">
    <property type="nucleotide sequence ID" value="NZ_FUYM01000006.1"/>
</dbReference>
<name>A0A1T5E2Y9_9SPHN</name>
<evidence type="ECO:0000313" key="3">
    <source>
        <dbReference type="Proteomes" id="UP000189818"/>
    </source>
</evidence>
<dbReference type="EMBL" id="FUYM01000006">
    <property type="protein sequence ID" value="SKB78259.1"/>
    <property type="molecule type" value="Genomic_DNA"/>
</dbReference>
<dbReference type="PROSITE" id="PS51257">
    <property type="entry name" value="PROKAR_LIPOPROTEIN"/>
    <property type="match status" value="1"/>
</dbReference>
<keyword evidence="1" id="KW-0732">Signal</keyword>
<proteinExistence type="predicted"/>
<dbReference type="Pfam" id="PF02643">
    <property type="entry name" value="DUF192"/>
    <property type="match status" value="1"/>
</dbReference>
<dbReference type="OrthoDB" id="9808290at2"/>
<dbReference type="Proteomes" id="UP000189818">
    <property type="component" value="Unassembled WGS sequence"/>
</dbReference>
<dbReference type="InterPro" id="IPR038695">
    <property type="entry name" value="Saro_0823-like_sf"/>
</dbReference>
<evidence type="ECO:0000313" key="2">
    <source>
        <dbReference type="EMBL" id="SKB78259.1"/>
    </source>
</evidence>
<protein>
    <recommendedName>
        <fullName evidence="4">DUF192 domain-containing protein</fullName>
    </recommendedName>
</protein>
<accession>A0A1T5E2Y9</accession>
<feature type="signal peptide" evidence="1">
    <location>
        <begin position="1"/>
        <end position="19"/>
    </location>
</feature>
<dbReference type="Gene3D" id="2.60.120.1140">
    <property type="entry name" value="Protein of unknown function DUF192"/>
    <property type="match status" value="1"/>
</dbReference>